<protein>
    <submittedName>
        <fullName evidence="3">F420-dependent glucose-6-phosphate dehydrogenase</fullName>
        <ecNumber evidence="3">1.1.98.2</ecNumber>
    </submittedName>
</protein>
<dbReference type="InterPro" id="IPR036661">
    <property type="entry name" value="Luciferase-like_sf"/>
</dbReference>
<evidence type="ECO:0000256" key="1">
    <source>
        <dbReference type="ARBA" id="ARBA00023002"/>
    </source>
</evidence>
<dbReference type="InterPro" id="IPR011251">
    <property type="entry name" value="Luciferase-like_dom"/>
</dbReference>
<dbReference type="EC" id="1.1.98.2" evidence="3"/>
<feature type="domain" description="Luciferase-like" evidence="2">
    <location>
        <begin position="10"/>
        <end position="293"/>
    </location>
</feature>
<dbReference type="RefSeq" id="WP_148598474.1">
    <property type="nucleotide sequence ID" value="NZ_CP042997.1"/>
</dbReference>
<proteinExistence type="predicted"/>
<organism evidence="3 4">
    <name type="scientific">Aquisphaera giovannonii</name>
    <dbReference type="NCBI Taxonomy" id="406548"/>
    <lineage>
        <taxon>Bacteria</taxon>
        <taxon>Pseudomonadati</taxon>
        <taxon>Planctomycetota</taxon>
        <taxon>Planctomycetia</taxon>
        <taxon>Isosphaerales</taxon>
        <taxon>Isosphaeraceae</taxon>
        <taxon>Aquisphaera</taxon>
    </lineage>
</organism>
<dbReference type="GO" id="GO:0016705">
    <property type="term" value="F:oxidoreductase activity, acting on paired donors, with incorporation or reduction of molecular oxygen"/>
    <property type="evidence" value="ECO:0007669"/>
    <property type="project" value="InterPro"/>
</dbReference>
<dbReference type="SUPFAM" id="SSF51679">
    <property type="entry name" value="Bacterial luciferase-like"/>
    <property type="match status" value="1"/>
</dbReference>
<dbReference type="InterPro" id="IPR050564">
    <property type="entry name" value="F420-G6PD/mer"/>
</dbReference>
<evidence type="ECO:0000259" key="2">
    <source>
        <dbReference type="Pfam" id="PF00296"/>
    </source>
</evidence>
<dbReference type="PANTHER" id="PTHR43244">
    <property type="match status" value="1"/>
</dbReference>
<reference evidence="3 4" key="1">
    <citation type="submission" date="2019-08" db="EMBL/GenBank/DDBJ databases">
        <title>Deep-cultivation of Planctomycetes and their phenomic and genomic characterization uncovers novel biology.</title>
        <authorList>
            <person name="Wiegand S."/>
            <person name="Jogler M."/>
            <person name="Boedeker C."/>
            <person name="Pinto D."/>
            <person name="Vollmers J."/>
            <person name="Rivas-Marin E."/>
            <person name="Kohn T."/>
            <person name="Peeters S.H."/>
            <person name="Heuer A."/>
            <person name="Rast P."/>
            <person name="Oberbeckmann S."/>
            <person name="Bunk B."/>
            <person name="Jeske O."/>
            <person name="Meyerdierks A."/>
            <person name="Storesund J.E."/>
            <person name="Kallscheuer N."/>
            <person name="Luecker S."/>
            <person name="Lage O.M."/>
            <person name="Pohl T."/>
            <person name="Merkel B.J."/>
            <person name="Hornburger P."/>
            <person name="Mueller R.-W."/>
            <person name="Bruemmer F."/>
            <person name="Labrenz M."/>
            <person name="Spormann A.M."/>
            <person name="Op den Camp H."/>
            <person name="Overmann J."/>
            <person name="Amann R."/>
            <person name="Jetten M.S.M."/>
            <person name="Mascher T."/>
            <person name="Medema M.H."/>
            <person name="Devos D.P."/>
            <person name="Kaster A.-K."/>
            <person name="Ovreas L."/>
            <person name="Rohde M."/>
            <person name="Galperin M.Y."/>
            <person name="Jogler C."/>
        </authorList>
    </citation>
    <scope>NUCLEOTIDE SEQUENCE [LARGE SCALE GENOMIC DNA]</scope>
    <source>
        <strain evidence="3 4">OJF2</strain>
    </source>
</reference>
<dbReference type="GO" id="GO:0052749">
    <property type="term" value="F:glucose-6-phosphate dehydrogenase (coenzyme F420) activity"/>
    <property type="evidence" value="ECO:0007669"/>
    <property type="project" value="UniProtKB-EC"/>
</dbReference>
<dbReference type="NCBIfam" id="TIGR03885">
    <property type="entry name" value="flavin_revert"/>
    <property type="match status" value="1"/>
</dbReference>
<dbReference type="PANTHER" id="PTHR43244:SF1">
    <property type="entry name" value="5,10-METHYLENETETRAHYDROMETHANOPTERIN REDUCTASE"/>
    <property type="match status" value="1"/>
</dbReference>
<dbReference type="NCBIfam" id="TIGR03557">
    <property type="entry name" value="F420_G6P_family"/>
    <property type="match status" value="1"/>
</dbReference>
<dbReference type="Proteomes" id="UP000324233">
    <property type="component" value="Chromosome"/>
</dbReference>
<dbReference type="AlphaFoldDB" id="A0A5B9WF72"/>
<evidence type="ECO:0000313" key="3">
    <source>
        <dbReference type="EMBL" id="QEH39123.1"/>
    </source>
</evidence>
<evidence type="ECO:0000313" key="4">
    <source>
        <dbReference type="Proteomes" id="UP000324233"/>
    </source>
</evidence>
<dbReference type="CDD" id="cd01097">
    <property type="entry name" value="Tetrahydromethanopterin_reductase"/>
    <property type="match status" value="1"/>
</dbReference>
<dbReference type="InterPro" id="IPR019945">
    <property type="entry name" value="F420_G6P_DH-rel"/>
</dbReference>
<gene>
    <name evidence="3" type="primary">fgd</name>
    <name evidence="3" type="ORF">OJF2_77350</name>
</gene>
<accession>A0A5B9WF72</accession>
<keyword evidence="4" id="KW-1185">Reference proteome</keyword>
<name>A0A5B9WF72_9BACT</name>
<dbReference type="EMBL" id="CP042997">
    <property type="protein sequence ID" value="QEH39123.1"/>
    <property type="molecule type" value="Genomic_DNA"/>
</dbReference>
<dbReference type="KEGG" id="agv:OJF2_77350"/>
<keyword evidence="1 3" id="KW-0560">Oxidoreductase</keyword>
<dbReference type="OrthoDB" id="180193at2"/>
<dbReference type="Pfam" id="PF00296">
    <property type="entry name" value="Bac_luciferase"/>
    <property type="match status" value="1"/>
</dbReference>
<dbReference type="Gene3D" id="3.20.20.30">
    <property type="entry name" value="Luciferase-like domain"/>
    <property type="match status" value="1"/>
</dbReference>
<dbReference type="InterPro" id="IPR023907">
    <property type="entry name" value="Non-F420_Flavin_OxRdtase"/>
</dbReference>
<sequence length="321" mass="35264">MARIGFHASHELFPPGELLRRARDAERLGFDGAMCSDHFHPWTESQGESGFTWSWLGAAMQATGLTFGTVCAPGQRYHPAIVAQASATLASMFPGRFWVALGTGQYLNEHIDGAPWPAKPERQARLLEAVKVIRALWAGETVDHDTPWFKVRGAKLYTRPERPPRIMGAAITEETAEWVGGWADGLITVGKEPADLRKIVAAFRRGGGASKPMALQAAVSYAEDESQALSEALRRWPVATVDLAKNQDLAAPADFDRETAGATVDDIRDKLRISADLDRHVEWLKGDIEAGFDEIYLHHVGPAPDAFLQAFSERVLPRCRG</sequence>